<evidence type="ECO:0000313" key="3">
    <source>
        <dbReference type="Proteomes" id="UP000222542"/>
    </source>
</evidence>
<evidence type="ECO:0000313" key="2">
    <source>
        <dbReference type="EMBL" id="PHT61204.1"/>
    </source>
</evidence>
<accession>A0A2G2XUK6</accession>
<dbReference type="InterPro" id="IPR052997">
    <property type="entry name" value="RRT15-like"/>
</dbReference>
<gene>
    <name evidence="2" type="ORF">T459_34948</name>
</gene>
<sequence length="313" mass="34107">MSPGRHAATRSCCGSSSSNTPTTNGFGTGTPVPSPQSQSSSRSYRSILPTFLAYIIPSTRGCSPWTPDAVKSATGSGWNSVLHIFKGRRESIGHHAACGALPASGPYLWLSRFQNLHRRPLCPGSRLRFCSDHHALLLIEAWNLSQRPGVGRALKSHPFLGYHEENFGGNQLLDSSISISPLYPSQTNDLHVCSHLNPSQKIKVGRRCTPQRDPTNQIPCALWVYSTVYPHTSQTPWFVFQDGLNGEPTSQRSKCAVADLSSRLEHLRAVGSGFPNARRAVAVTAKRVKLEPPLDVTSIDTDSYLGQPRARGV</sequence>
<keyword evidence="3" id="KW-1185">Reference proteome</keyword>
<proteinExistence type="predicted"/>
<dbReference type="AlphaFoldDB" id="A0A2G2XUK6"/>
<evidence type="ECO:0000256" key="1">
    <source>
        <dbReference type="SAM" id="MobiDB-lite"/>
    </source>
</evidence>
<dbReference type="Gramene" id="PHT61204">
    <property type="protein sequence ID" value="PHT61204"/>
    <property type="gene ID" value="T459_34948"/>
</dbReference>
<feature type="region of interest" description="Disordered" evidence="1">
    <location>
        <begin position="1"/>
        <end position="41"/>
    </location>
</feature>
<dbReference type="PANTHER" id="PTHR33047:SF42">
    <property type="entry name" value="PROTEIN TAR1"/>
    <property type="match status" value="1"/>
</dbReference>
<dbReference type="Proteomes" id="UP000222542">
    <property type="component" value="Unassembled WGS sequence"/>
</dbReference>
<feature type="compositionally biased region" description="Low complexity" evidence="1">
    <location>
        <begin position="11"/>
        <end position="41"/>
    </location>
</feature>
<reference evidence="2 3" key="2">
    <citation type="journal article" date="2017" name="Genome Biol.">
        <title>New reference genome sequences of hot pepper reveal the massive evolution of plant disease-resistance genes by retroduplication.</title>
        <authorList>
            <person name="Kim S."/>
            <person name="Park J."/>
            <person name="Yeom S.I."/>
            <person name="Kim Y.M."/>
            <person name="Seo E."/>
            <person name="Kim K.T."/>
            <person name="Kim M.S."/>
            <person name="Lee J.M."/>
            <person name="Cheong K."/>
            <person name="Shin H.S."/>
            <person name="Kim S.B."/>
            <person name="Han K."/>
            <person name="Lee J."/>
            <person name="Park M."/>
            <person name="Lee H.A."/>
            <person name="Lee H.Y."/>
            <person name="Lee Y."/>
            <person name="Oh S."/>
            <person name="Lee J.H."/>
            <person name="Choi E."/>
            <person name="Choi E."/>
            <person name="Lee S.E."/>
            <person name="Jeon J."/>
            <person name="Kim H."/>
            <person name="Choi G."/>
            <person name="Song H."/>
            <person name="Lee J."/>
            <person name="Lee S.C."/>
            <person name="Kwon J.K."/>
            <person name="Lee H.Y."/>
            <person name="Koo N."/>
            <person name="Hong Y."/>
            <person name="Kim R.W."/>
            <person name="Kang W.H."/>
            <person name="Huh J.H."/>
            <person name="Kang B.C."/>
            <person name="Yang T.J."/>
            <person name="Lee Y.H."/>
            <person name="Bennetzen J.L."/>
            <person name="Choi D."/>
        </authorList>
    </citation>
    <scope>NUCLEOTIDE SEQUENCE [LARGE SCALE GENOMIC DNA]</scope>
    <source>
        <strain evidence="3">cv. CM334</strain>
    </source>
</reference>
<protein>
    <submittedName>
        <fullName evidence="2">Uncharacterized protein</fullName>
    </submittedName>
</protein>
<dbReference type="STRING" id="4072.A0A2G2XUK6"/>
<name>A0A2G2XUK6_CAPAN</name>
<dbReference type="PANTHER" id="PTHR33047">
    <property type="entry name" value="PROTEIN TAR1"/>
    <property type="match status" value="1"/>
</dbReference>
<comment type="caution">
    <text evidence="2">The sequence shown here is derived from an EMBL/GenBank/DDBJ whole genome shotgun (WGS) entry which is preliminary data.</text>
</comment>
<dbReference type="EMBL" id="AYRZ02000213">
    <property type="protein sequence ID" value="PHT61204.1"/>
    <property type="molecule type" value="Genomic_DNA"/>
</dbReference>
<reference evidence="2 3" key="1">
    <citation type="journal article" date="2014" name="Nat. Genet.">
        <title>Genome sequence of the hot pepper provides insights into the evolution of pungency in Capsicum species.</title>
        <authorList>
            <person name="Kim S."/>
            <person name="Park M."/>
            <person name="Yeom S.I."/>
            <person name="Kim Y.M."/>
            <person name="Lee J.M."/>
            <person name="Lee H.A."/>
            <person name="Seo E."/>
            <person name="Choi J."/>
            <person name="Cheong K."/>
            <person name="Kim K.T."/>
            <person name="Jung K."/>
            <person name="Lee G.W."/>
            <person name="Oh S.K."/>
            <person name="Bae C."/>
            <person name="Kim S.B."/>
            <person name="Lee H.Y."/>
            <person name="Kim S.Y."/>
            <person name="Kim M.S."/>
            <person name="Kang B.C."/>
            <person name="Jo Y.D."/>
            <person name="Yang H.B."/>
            <person name="Jeong H.J."/>
            <person name="Kang W.H."/>
            <person name="Kwon J.K."/>
            <person name="Shin C."/>
            <person name="Lim J.Y."/>
            <person name="Park J.H."/>
            <person name="Huh J.H."/>
            <person name="Kim J.S."/>
            <person name="Kim B.D."/>
            <person name="Cohen O."/>
            <person name="Paran I."/>
            <person name="Suh M.C."/>
            <person name="Lee S.B."/>
            <person name="Kim Y.K."/>
            <person name="Shin Y."/>
            <person name="Noh S.J."/>
            <person name="Park J."/>
            <person name="Seo Y.S."/>
            <person name="Kwon S.Y."/>
            <person name="Kim H.A."/>
            <person name="Park J.M."/>
            <person name="Kim H.J."/>
            <person name="Choi S.B."/>
            <person name="Bosland P.W."/>
            <person name="Reeves G."/>
            <person name="Jo S.H."/>
            <person name="Lee B.W."/>
            <person name="Cho H.T."/>
            <person name="Choi H.S."/>
            <person name="Lee M.S."/>
            <person name="Yu Y."/>
            <person name="Do Choi Y."/>
            <person name="Park B.S."/>
            <person name="van Deynze A."/>
            <person name="Ashrafi H."/>
            <person name="Hill T."/>
            <person name="Kim W.T."/>
            <person name="Pai H.S."/>
            <person name="Ahn H.K."/>
            <person name="Yeam I."/>
            <person name="Giovannoni J.J."/>
            <person name="Rose J.K."/>
            <person name="Sorensen I."/>
            <person name="Lee S.J."/>
            <person name="Kim R.W."/>
            <person name="Choi I.Y."/>
            <person name="Choi B.S."/>
            <person name="Lim J.S."/>
            <person name="Lee Y.H."/>
            <person name="Choi D."/>
        </authorList>
    </citation>
    <scope>NUCLEOTIDE SEQUENCE [LARGE SCALE GENOMIC DNA]</scope>
    <source>
        <strain evidence="3">cv. CM334</strain>
    </source>
</reference>
<organism evidence="2 3">
    <name type="scientific">Capsicum annuum</name>
    <name type="common">Capsicum pepper</name>
    <dbReference type="NCBI Taxonomy" id="4072"/>
    <lineage>
        <taxon>Eukaryota</taxon>
        <taxon>Viridiplantae</taxon>
        <taxon>Streptophyta</taxon>
        <taxon>Embryophyta</taxon>
        <taxon>Tracheophyta</taxon>
        <taxon>Spermatophyta</taxon>
        <taxon>Magnoliopsida</taxon>
        <taxon>eudicotyledons</taxon>
        <taxon>Gunneridae</taxon>
        <taxon>Pentapetalae</taxon>
        <taxon>asterids</taxon>
        <taxon>lamiids</taxon>
        <taxon>Solanales</taxon>
        <taxon>Solanaceae</taxon>
        <taxon>Solanoideae</taxon>
        <taxon>Capsiceae</taxon>
        <taxon>Capsicum</taxon>
    </lineage>
</organism>